<dbReference type="PROSITE" id="PS52015">
    <property type="entry name" value="TONB_CTD"/>
    <property type="match status" value="1"/>
</dbReference>
<sequence length="274" mass="31143">MHHNPGEKSLGLALTLSFIVHVGLFLLIMAMPQAGKKATQEPIMVDLQDLPEITKQLPKGQKEATRKSESFQRVPEEMAPRGTREREKLSRFGEVPPQKPQIRPQQQPVEKEREKLSKESLFKPKEPVASDIAKLYPSAGKLAKIEESYRKKYEEEVKESDTKFLNTDDILFGSFLRRFETAVYGVWRYPAEAVKLGVEGVTPVRITFNRRGEIEKVEILESSGSRILDDEVRRTLSMIGPVGALPKGYDKDQFHLIAFFHYGISSGSIRGRLY</sequence>
<evidence type="ECO:0000259" key="12">
    <source>
        <dbReference type="PROSITE" id="PS52015"/>
    </source>
</evidence>
<keyword evidence="4" id="KW-1003">Cell membrane</keyword>
<dbReference type="Proteomes" id="UP000811899">
    <property type="component" value="Unassembled WGS sequence"/>
</dbReference>
<dbReference type="SUPFAM" id="SSF74653">
    <property type="entry name" value="TolA/TonB C-terminal domain"/>
    <property type="match status" value="1"/>
</dbReference>
<keyword evidence="5" id="KW-0997">Cell inner membrane</keyword>
<evidence type="ECO:0000256" key="7">
    <source>
        <dbReference type="ARBA" id="ARBA00022927"/>
    </source>
</evidence>
<feature type="compositionally biased region" description="Basic and acidic residues" evidence="10">
    <location>
        <begin position="109"/>
        <end position="119"/>
    </location>
</feature>
<dbReference type="PANTHER" id="PTHR33446:SF2">
    <property type="entry name" value="PROTEIN TONB"/>
    <property type="match status" value="1"/>
</dbReference>
<evidence type="ECO:0000256" key="9">
    <source>
        <dbReference type="ARBA" id="ARBA00023136"/>
    </source>
</evidence>
<feature type="domain" description="TonB C-terminal" evidence="12">
    <location>
        <begin position="174"/>
        <end position="271"/>
    </location>
</feature>
<gene>
    <name evidence="13" type="ORF">KI809_00485</name>
</gene>
<organism evidence="13 14">
    <name type="scientific">Geoanaerobacter pelophilus</name>
    <dbReference type="NCBI Taxonomy" id="60036"/>
    <lineage>
        <taxon>Bacteria</taxon>
        <taxon>Pseudomonadati</taxon>
        <taxon>Thermodesulfobacteriota</taxon>
        <taxon>Desulfuromonadia</taxon>
        <taxon>Geobacterales</taxon>
        <taxon>Geobacteraceae</taxon>
        <taxon>Geoanaerobacter</taxon>
    </lineage>
</organism>
<protein>
    <submittedName>
        <fullName evidence="13">TonB family protein</fullName>
    </submittedName>
</protein>
<dbReference type="Pfam" id="PF03544">
    <property type="entry name" value="TonB_C"/>
    <property type="match status" value="1"/>
</dbReference>
<comment type="similarity">
    <text evidence="2">Belongs to the TonB family.</text>
</comment>
<keyword evidence="14" id="KW-1185">Reference proteome</keyword>
<feature type="region of interest" description="Disordered" evidence="10">
    <location>
        <begin position="55"/>
        <end position="119"/>
    </location>
</feature>
<dbReference type="InterPro" id="IPR051045">
    <property type="entry name" value="TonB-dependent_transducer"/>
</dbReference>
<evidence type="ECO:0000256" key="4">
    <source>
        <dbReference type="ARBA" id="ARBA00022475"/>
    </source>
</evidence>
<evidence type="ECO:0000256" key="11">
    <source>
        <dbReference type="SAM" id="Phobius"/>
    </source>
</evidence>
<dbReference type="InterPro" id="IPR006260">
    <property type="entry name" value="TonB/TolA_C"/>
</dbReference>
<accession>A0AAW4L4N5</accession>
<proteinExistence type="inferred from homology"/>
<keyword evidence="6 11" id="KW-0812">Transmembrane</keyword>
<evidence type="ECO:0000256" key="1">
    <source>
        <dbReference type="ARBA" id="ARBA00004383"/>
    </source>
</evidence>
<evidence type="ECO:0000256" key="10">
    <source>
        <dbReference type="SAM" id="MobiDB-lite"/>
    </source>
</evidence>
<evidence type="ECO:0000256" key="2">
    <source>
        <dbReference type="ARBA" id="ARBA00006555"/>
    </source>
</evidence>
<dbReference type="RefSeq" id="WP_214169566.1">
    <property type="nucleotide sequence ID" value="NZ_JAHCVJ010000001.1"/>
</dbReference>
<dbReference type="GO" id="GO:0055085">
    <property type="term" value="P:transmembrane transport"/>
    <property type="evidence" value="ECO:0007669"/>
    <property type="project" value="InterPro"/>
</dbReference>
<keyword evidence="8 11" id="KW-1133">Transmembrane helix</keyword>
<dbReference type="NCBIfam" id="TIGR01352">
    <property type="entry name" value="tonB_Cterm"/>
    <property type="match status" value="1"/>
</dbReference>
<dbReference type="InterPro" id="IPR037682">
    <property type="entry name" value="TonB_C"/>
</dbReference>
<evidence type="ECO:0000256" key="3">
    <source>
        <dbReference type="ARBA" id="ARBA00022448"/>
    </source>
</evidence>
<dbReference type="GO" id="GO:0031992">
    <property type="term" value="F:energy transducer activity"/>
    <property type="evidence" value="ECO:0007669"/>
    <property type="project" value="TreeGrafter"/>
</dbReference>
<name>A0AAW4L4N5_9BACT</name>
<dbReference type="Gene3D" id="3.30.1150.10">
    <property type="match status" value="1"/>
</dbReference>
<dbReference type="AlphaFoldDB" id="A0AAW4L4N5"/>
<evidence type="ECO:0000256" key="5">
    <source>
        <dbReference type="ARBA" id="ARBA00022519"/>
    </source>
</evidence>
<comment type="subcellular location">
    <subcellularLocation>
        <location evidence="1">Cell inner membrane</location>
        <topology evidence="1">Single-pass membrane protein</topology>
        <orientation evidence="1">Periplasmic side</orientation>
    </subcellularLocation>
</comment>
<keyword evidence="3" id="KW-0813">Transport</keyword>
<evidence type="ECO:0000313" key="14">
    <source>
        <dbReference type="Proteomes" id="UP000811899"/>
    </source>
</evidence>
<evidence type="ECO:0000256" key="8">
    <source>
        <dbReference type="ARBA" id="ARBA00022989"/>
    </source>
</evidence>
<evidence type="ECO:0000256" key="6">
    <source>
        <dbReference type="ARBA" id="ARBA00022692"/>
    </source>
</evidence>
<evidence type="ECO:0000313" key="13">
    <source>
        <dbReference type="EMBL" id="MBT0662767.1"/>
    </source>
</evidence>
<comment type="caution">
    <text evidence="13">The sequence shown here is derived from an EMBL/GenBank/DDBJ whole genome shotgun (WGS) entry which is preliminary data.</text>
</comment>
<dbReference type="PANTHER" id="PTHR33446">
    <property type="entry name" value="PROTEIN TONB-RELATED"/>
    <property type="match status" value="1"/>
</dbReference>
<feature type="compositionally biased region" description="Basic and acidic residues" evidence="10">
    <location>
        <begin position="60"/>
        <end position="91"/>
    </location>
</feature>
<reference evidence="13 14" key="1">
    <citation type="submission" date="2021-05" db="EMBL/GenBank/DDBJ databases">
        <title>The draft genome of Geobacter pelophilus DSM 12255.</title>
        <authorList>
            <person name="Xu Z."/>
            <person name="Masuda Y."/>
            <person name="Itoh H."/>
            <person name="Senoo K."/>
        </authorList>
    </citation>
    <scope>NUCLEOTIDE SEQUENCE [LARGE SCALE GENOMIC DNA]</scope>
    <source>
        <strain evidence="13 14">DSM 12255</strain>
    </source>
</reference>
<dbReference type="GO" id="GO:0015031">
    <property type="term" value="P:protein transport"/>
    <property type="evidence" value="ECO:0007669"/>
    <property type="project" value="UniProtKB-KW"/>
</dbReference>
<dbReference type="EMBL" id="JAHCVJ010000001">
    <property type="protein sequence ID" value="MBT0662767.1"/>
    <property type="molecule type" value="Genomic_DNA"/>
</dbReference>
<keyword evidence="9 11" id="KW-0472">Membrane</keyword>
<keyword evidence="7" id="KW-0653">Protein transport</keyword>
<dbReference type="GO" id="GO:0098797">
    <property type="term" value="C:plasma membrane protein complex"/>
    <property type="evidence" value="ECO:0007669"/>
    <property type="project" value="TreeGrafter"/>
</dbReference>
<feature type="transmembrane region" description="Helical" evidence="11">
    <location>
        <begin position="12"/>
        <end position="31"/>
    </location>
</feature>